<evidence type="ECO:0000313" key="2">
    <source>
        <dbReference type="Proteomes" id="UP001239111"/>
    </source>
</evidence>
<reference evidence="1" key="1">
    <citation type="submission" date="2023-04" db="EMBL/GenBank/DDBJ databases">
        <title>A chromosome-level genome assembly of the parasitoid wasp Eretmocerus hayati.</title>
        <authorList>
            <person name="Zhong Y."/>
            <person name="Liu S."/>
            <person name="Liu Y."/>
        </authorList>
    </citation>
    <scope>NUCLEOTIDE SEQUENCE</scope>
    <source>
        <strain evidence="1">ZJU_SS_LIU_2023</strain>
    </source>
</reference>
<keyword evidence="2" id="KW-1185">Reference proteome</keyword>
<dbReference type="Proteomes" id="UP001239111">
    <property type="component" value="Chromosome 2"/>
</dbReference>
<organism evidence="1 2">
    <name type="scientific">Eretmocerus hayati</name>
    <dbReference type="NCBI Taxonomy" id="131215"/>
    <lineage>
        <taxon>Eukaryota</taxon>
        <taxon>Metazoa</taxon>
        <taxon>Ecdysozoa</taxon>
        <taxon>Arthropoda</taxon>
        <taxon>Hexapoda</taxon>
        <taxon>Insecta</taxon>
        <taxon>Pterygota</taxon>
        <taxon>Neoptera</taxon>
        <taxon>Endopterygota</taxon>
        <taxon>Hymenoptera</taxon>
        <taxon>Apocrita</taxon>
        <taxon>Proctotrupomorpha</taxon>
        <taxon>Chalcidoidea</taxon>
        <taxon>Aphelinidae</taxon>
        <taxon>Aphelininae</taxon>
        <taxon>Eretmocerus</taxon>
    </lineage>
</organism>
<proteinExistence type="predicted"/>
<name>A0ACC2PBV7_9HYME</name>
<dbReference type="EMBL" id="CM056742">
    <property type="protein sequence ID" value="KAJ8680291.1"/>
    <property type="molecule type" value="Genomic_DNA"/>
</dbReference>
<sequence>MMLRRILFSIMIHIYLMFDTSGLKIGGNQSLSDCTKGKMIQGYLPDSYFENSDLYITTPALLRKWGFPSEEHLILTEDGYYLTLHRIPGKPGAPPVLLQHGAWFTSFDWIVNGPSKALGLILYNRGYDVWLGNARGNTYSLCHVNYTKFENRYWNFSFHEMGIYDLPAVITYITEETQQNVIYVGHSMGNTMSYIMAAEKPDIASKVKAMFGLSPVAYISLKYSTLALGVHIPHILQAISKTTGINNVLPQTPFIKRSLRFLCNPTKIQKSICAALIFLLVGFDYPQLDSDNFPLLLSHTPAGLALKSGLHFYQIVRNNIFSQFDYGTDKNLLYYNSSMPPGYNISNIKIPVGLLWSDNDAILSEENVQHLYRQLPNGILNYRVKYEKFNHIDFLWGIDANKLVYPVLLSTMEKFK</sequence>
<evidence type="ECO:0000313" key="1">
    <source>
        <dbReference type="EMBL" id="KAJ8680291.1"/>
    </source>
</evidence>
<protein>
    <submittedName>
        <fullName evidence="1">Uncharacterized protein</fullName>
    </submittedName>
</protein>
<gene>
    <name evidence="1" type="ORF">QAD02_016078</name>
</gene>
<accession>A0ACC2PBV7</accession>
<comment type="caution">
    <text evidence="1">The sequence shown here is derived from an EMBL/GenBank/DDBJ whole genome shotgun (WGS) entry which is preliminary data.</text>
</comment>